<dbReference type="InterPro" id="IPR013766">
    <property type="entry name" value="Thioredoxin_domain"/>
</dbReference>
<dbReference type="GO" id="GO:0034599">
    <property type="term" value="P:cellular response to oxidative stress"/>
    <property type="evidence" value="ECO:0007669"/>
    <property type="project" value="TreeGrafter"/>
</dbReference>
<evidence type="ECO:0000259" key="12">
    <source>
        <dbReference type="PROSITE" id="PS51352"/>
    </source>
</evidence>
<keyword evidence="4" id="KW-0049">Antioxidant</keyword>
<evidence type="ECO:0000256" key="8">
    <source>
        <dbReference type="ARBA" id="ARBA00032824"/>
    </source>
</evidence>
<dbReference type="CDD" id="cd02970">
    <property type="entry name" value="PRX_like2"/>
    <property type="match status" value="1"/>
</dbReference>
<reference evidence="13" key="1">
    <citation type="submission" date="2022-10" db="EMBL/GenBank/DDBJ databases">
        <title>Comparative genomic analysis of Cohnella hashimotonis sp. nov., isolated from the International Space Station.</title>
        <authorList>
            <person name="Simpson A."/>
            <person name="Venkateswaran K."/>
        </authorList>
    </citation>
    <scope>NUCLEOTIDE SEQUENCE</scope>
    <source>
        <strain evidence="13">DSM 28161</strain>
    </source>
</reference>
<evidence type="ECO:0000256" key="9">
    <source>
        <dbReference type="ARBA" id="ARBA00038489"/>
    </source>
</evidence>
<comment type="similarity">
    <text evidence="9">Belongs to the peroxiredoxin family. BCP/PrxQ subfamily.</text>
</comment>
<dbReference type="GO" id="GO:0005737">
    <property type="term" value="C:cytoplasm"/>
    <property type="evidence" value="ECO:0007669"/>
    <property type="project" value="TreeGrafter"/>
</dbReference>
<proteinExistence type="inferred from homology"/>
<dbReference type="PANTHER" id="PTHR42801">
    <property type="entry name" value="THIOREDOXIN-DEPENDENT PEROXIDE REDUCTASE"/>
    <property type="match status" value="1"/>
</dbReference>
<dbReference type="RefSeq" id="WP_277528228.1">
    <property type="nucleotide sequence ID" value="NZ_JAPDIA010000001.1"/>
</dbReference>
<comment type="catalytic activity">
    <reaction evidence="11">
        <text>a hydroperoxide + [thioredoxin]-dithiol = an alcohol + [thioredoxin]-disulfide + H2O</text>
        <dbReference type="Rhea" id="RHEA:62620"/>
        <dbReference type="Rhea" id="RHEA-COMP:10698"/>
        <dbReference type="Rhea" id="RHEA-COMP:10700"/>
        <dbReference type="ChEBI" id="CHEBI:15377"/>
        <dbReference type="ChEBI" id="CHEBI:29950"/>
        <dbReference type="ChEBI" id="CHEBI:30879"/>
        <dbReference type="ChEBI" id="CHEBI:35924"/>
        <dbReference type="ChEBI" id="CHEBI:50058"/>
        <dbReference type="EC" id="1.11.1.24"/>
    </reaction>
</comment>
<comment type="function">
    <text evidence="1">Thiol-specific peroxidase that catalyzes the reduction of hydrogen peroxide and organic hydroperoxides to water and alcohols, respectively. Plays a role in cell protection against oxidative stress by detoxifying peroxides and as sensor of hydrogen peroxide-mediated signaling events.</text>
</comment>
<dbReference type="Proteomes" id="UP001153404">
    <property type="component" value="Unassembled WGS sequence"/>
</dbReference>
<keyword evidence="3" id="KW-0575">Peroxidase</keyword>
<dbReference type="Gene3D" id="3.40.30.10">
    <property type="entry name" value="Glutaredoxin"/>
    <property type="match status" value="1"/>
</dbReference>
<dbReference type="GO" id="GO:0008379">
    <property type="term" value="F:thioredoxin peroxidase activity"/>
    <property type="evidence" value="ECO:0007669"/>
    <property type="project" value="TreeGrafter"/>
</dbReference>
<evidence type="ECO:0000256" key="4">
    <source>
        <dbReference type="ARBA" id="ARBA00022862"/>
    </source>
</evidence>
<evidence type="ECO:0000256" key="3">
    <source>
        <dbReference type="ARBA" id="ARBA00022559"/>
    </source>
</evidence>
<evidence type="ECO:0000256" key="1">
    <source>
        <dbReference type="ARBA" id="ARBA00003330"/>
    </source>
</evidence>
<dbReference type="PROSITE" id="PS51352">
    <property type="entry name" value="THIOREDOXIN_2"/>
    <property type="match status" value="1"/>
</dbReference>
<evidence type="ECO:0000256" key="10">
    <source>
        <dbReference type="ARBA" id="ARBA00041373"/>
    </source>
</evidence>
<dbReference type="GO" id="GO:0045454">
    <property type="term" value="P:cell redox homeostasis"/>
    <property type="evidence" value="ECO:0007669"/>
    <property type="project" value="TreeGrafter"/>
</dbReference>
<evidence type="ECO:0000256" key="2">
    <source>
        <dbReference type="ARBA" id="ARBA00013017"/>
    </source>
</evidence>
<dbReference type="AlphaFoldDB" id="A0A9X4KN11"/>
<evidence type="ECO:0000313" key="14">
    <source>
        <dbReference type="Proteomes" id="UP001153404"/>
    </source>
</evidence>
<keyword evidence="5" id="KW-0560">Oxidoreductase</keyword>
<organism evidence="13 14">
    <name type="scientific">Cohnella rhizosphaerae</name>
    <dbReference type="NCBI Taxonomy" id="1457232"/>
    <lineage>
        <taxon>Bacteria</taxon>
        <taxon>Bacillati</taxon>
        <taxon>Bacillota</taxon>
        <taxon>Bacilli</taxon>
        <taxon>Bacillales</taxon>
        <taxon>Paenibacillaceae</taxon>
        <taxon>Cohnella</taxon>
    </lineage>
</organism>
<keyword evidence="14" id="KW-1185">Reference proteome</keyword>
<feature type="domain" description="Thioredoxin" evidence="12">
    <location>
        <begin position="44"/>
        <end position="216"/>
    </location>
</feature>
<evidence type="ECO:0000256" key="5">
    <source>
        <dbReference type="ARBA" id="ARBA00023002"/>
    </source>
</evidence>
<name>A0A9X4KN11_9BACL</name>
<comment type="caution">
    <text evidence="13">The sequence shown here is derived from an EMBL/GenBank/DDBJ whole genome shotgun (WGS) entry which is preliminary data.</text>
</comment>
<dbReference type="InterPro" id="IPR036249">
    <property type="entry name" value="Thioredoxin-like_sf"/>
</dbReference>
<evidence type="ECO:0000256" key="7">
    <source>
        <dbReference type="ARBA" id="ARBA00023284"/>
    </source>
</evidence>
<dbReference type="SUPFAM" id="SSF52833">
    <property type="entry name" value="Thioredoxin-like"/>
    <property type="match status" value="1"/>
</dbReference>
<evidence type="ECO:0000256" key="11">
    <source>
        <dbReference type="ARBA" id="ARBA00049091"/>
    </source>
</evidence>
<keyword evidence="7" id="KW-0676">Redox-active center</keyword>
<gene>
    <name evidence="13" type="ORF">OMP40_00360</name>
</gene>
<protein>
    <recommendedName>
        <fullName evidence="2">thioredoxin-dependent peroxiredoxin</fullName>
        <ecNumber evidence="2">1.11.1.24</ecNumber>
    </recommendedName>
    <alternativeName>
        <fullName evidence="10">Bacterioferritin comigratory protein</fullName>
    </alternativeName>
    <alternativeName>
        <fullName evidence="8">Thioredoxin peroxidase</fullName>
    </alternativeName>
</protein>
<sequence>MSMRLRETLDEMKRQFEASTPLEAQTALYGLIRAQQASAKPFGLQVGEKAKDFALTDANGREVSLYEQLSSGPVVLTFYRGGWCPYCSRQLRAYQQVLPRIEALGARLMAVSPQGPDQTLSQAEKDELRFHVLSDRHGLVAASYRILYDVPEDVQAVLQQGFGLDLAEYNATDRWILPVPSTFMIDESGIVRSAYVNPDFMQRFEPDDIISELSKL</sequence>
<dbReference type="Pfam" id="PF00578">
    <property type="entry name" value="AhpC-TSA"/>
    <property type="match status" value="1"/>
</dbReference>
<dbReference type="InterPro" id="IPR000866">
    <property type="entry name" value="AhpC/TSA"/>
</dbReference>
<evidence type="ECO:0000256" key="6">
    <source>
        <dbReference type="ARBA" id="ARBA00023157"/>
    </source>
</evidence>
<evidence type="ECO:0000313" key="13">
    <source>
        <dbReference type="EMBL" id="MDG0808026.1"/>
    </source>
</evidence>
<dbReference type="InterPro" id="IPR050924">
    <property type="entry name" value="Peroxiredoxin_BCP/PrxQ"/>
</dbReference>
<keyword evidence="6" id="KW-1015">Disulfide bond</keyword>
<accession>A0A9X4KN11</accession>
<dbReference type="PANTHER" id="PTHR42801:SF7">
    <property type="entry name" value="SLL1159 PROTEIN"/>
    <property type="match status" value="1"/>
</dbReference>
<dbReference type="EC" id="1.11.1.24" evidence="2"/>
<dbReference type="EMBL" id="JAPDIA010000001">
    <property type="protein sequence ID" value="MDG0808026.1"/>
    <property type="molecule type" value="Genomic_DNA"/>
</dbReference>